<name>A0A9D4S0S2_DREPO</name>
<keyword evidence="1" id="KW-0812">Transmembrane</keyword>
<reference evidence="2" key="2">
    <citation type="submission" date="2020-11" db="EMBL/GenBank/DDBJ databases">
        <authorList>
            <person name="McCartney M.A."/>
            <person name="Auch B."/>
            <person name="Kono T."/>
            <person name="Mallez S."/>
            <person name="Becker A."/>
            <person name="Gohl D.M."/>
            <person name="Silverstein K.A.T."/>
            <person name="Koren S."/>
            <person name="Bechman K.B."/>
            <person name="Herman A."/>
            <person name="Abrahante J.E."/>
            <person name="Garbe J."/>
        </authorList>
    </citation>
    <scope>NUCLEOTIDE SEQUENCE</scope>
    <source>
        <strain evidence="2">Duluth1</strain>
        <tissue evidence="2">Whole animal</tissue>
    </source>
</reference>
<proteinExistence type="predicted"/>
<evidence type="ECO:0000256" key="1">
    <source>
        <dbReference type="SAM" id="Phobius"/>
    </source>
</evidence>
<organism evidence="2 3">
    <name type="scientific">Dreissena polymorpha</name>
    <name type="common">Zebra mussel</name>
    <name type="synonym">Mytilus polymorpha</name>
    <dbReference type="NCBI Taxonomy" id="45954"/>
    <lineage>
        <taxon>Eukaryota</taxon>
        <taxon>Metazoa</taxon>
        <taxon>Spiralia</taxon>
        <taxon>Lophotrochozoa</taxon>
        <taxon>Mollusca</taxon>
        <taxon>Bivalvia</taxon>
        <taxon>Autobranchia</taxon>
        <taxon>Heteroconchia</taxon>
        <taxon>Euheterodonta</taxon>
        <taxon>Imparidentia</taxon>
        <taxon>Neoheterodontei</taxon>
        <taxon>Myida</taxon>
        <taxon>Dreissenoidea</taxon>
        <taxon>Dreissenidae</taxon>
        <taxon>Dreissena</taxon>
    </lineage>
</organism>
<keyword evidence="1" id="KW-0472">Membrane</keyword>
<sequence length="76" mass="8628">MHNFNTTCLPFYQLSQGSLNTSGIQHILVSDHENRVNRLFSTTFTAYATTYTVYIPSYITACMATFTVTTFTVFII</sequence>
<keyword evidence="3" id="KW-1185">Reference proteome</keyword>
<gene>
    <name evidence="2" type="ORF">DPMN_009642</name>
</gene>
<reference evidence="2" key="1">
    <citation type="journal article" date="2019" name="bioRxiv">
        <title>The Genome of the Zebra Mussel, Dreissena polymorpha: A Resource for Invasive Species Research.</title>
        <authorList>
            <person name="McCartney M.A."/>
            <person name="Auch B."/>
            <person name="Kono T."/>
            <person name="Mallez S."/>
            <person name="Zhang Y."/>
            <person name="Obille A."/>
            <person name="Becker A."/>
            <person name="Abrahante J.E."/>
            <person name="Garbe J."/>
            <person name="Badalamenti J.P."/>
            <person name="Herman A."/>
            <person name="Mangelson H."/>
            <person name="Liachko I."/>
            <person name="Sullivan S."/>
            <person name="Sone E.D."/>
            <person name="Koren S."/>
            <person name="Silverstein K.A.T."/>
            <person name="Beckman K.B."/>
            <person name="Gohl D.M."/>
        </authorList>
    </citation>
    <scope>NUCLEOTIDE SEQUENCE</scope>
    <source>
        <strain evidence="2">Duluth1</strain>
        <tissue evidence="2">Whole animal</tissue>
    </source>
</reference>
<comment type="caution">
    <text evidence="2">The sequence shown here is derived from an EMBL/GenBank/DDBJ whole genome shotgun (WGS) entry which is preliminary data.</text>
</comment>
<feature type="transmembrane region" description="Helical" evidence="1">
    <location>
        <begin position="53"/>
        <end position="75"/>
    </location>
</feature>
<keyword evidence="1" id="KW-1133">Transmembrane helix</keyword>
<accession>A0A9D4S0S2</accession>
<dbReference type="EMBL" id="JAIWYP010000001">
    <property type="protein sequence ID" value="KAH3885647.1"/>
    <property type="molecule type" value="Genomic_DNA"/>
</dbReference>
<protein>
    <submittedName>
        <fullName evidence="2">Uncharacterized protein</fullName>
    </submittedName>
</protein>
<dbReference type="AlphaFoldDB" id="A0A9D4S0S2"/>
<evidence type="ECO:0000313" key="2">
    <source>
        <dbReference type="EMBL" id="KAH3885647.1"/>
    </source>
</evidence>
<evidence type="ECO:0000313" key="3">
    <source>
        <dbReference type="Proteomes" id="UP000828390"/>
    </source>
</evidence>
<dbReference type="Proteomes" id="UP000828390">
    <property type="component" value="Unassembled WGS sequence"/>
</dbReference>